<dbReference type="EMBL" id="FOGB01000008">
    <property type="protein sequence ID" value="SEQ80275.1"/>
    <property type="molecule type" value="Genomic_DNA"/>
</dbReference>
<protein>
    <submittedName>
        <fullName evidence="1">Uncharacterized protein</fullName>
    </submittedName>
</protein>
<name>A0A1H9J0Y0_9GAMM</name>
<sequence>MYPESGRNDITEVAQSCPQCARYLLGFGKAAAPIHFDFVVAAGTLGKFVNQPLGRANLSIASTQGFKGNPLEGFCLSGWHAQLFAQDNRMINMHI</sequence>
<proteinExistence type="predicted"/>
<reference evidence="2" key="1">
    <citation type="submission" date="2016-10" db="EMBL/GenBank/DDBJ databases">
        <authorList>
            <person name="Varghese N."/>
            <person name="Submissions S."/>
        </authorList>
    </citation>
    <scope>NUCLEOTIDE SEQUENCE [LARGE SCALE GENOMIC DNA]</scope>
    <source>
        <strain evidence="2">DSM 18887</strain>
    </source>
</reference>
<dbReference type="STRING" id="355243.SAMN03080615_02800"/>
<evidence type="ECO:0000313" key="1">
    <source>
        <dbReference type="EMBL" id="SEQ80275.1"/>
    </source>
</evidence>
<dbReference type="AlphaFoldDB" id="A0A1H9J0Y0"/>
<keyword evidence="2" id="KW-1185">Reference proteome</keyword>
<organism evidence="1 2">
    <name type="scientific">Amphritea atlantica</name>
    <dbReference type="NCBI Taxonomy" id="355243"/>
    <lineage>
        <taxon>Bacteria</taxon>
        <taxon>Pseudomonadati</taxon>
        <taxon>Pseudomonadota</taxon>
        <taxon>Gammaproteobacteria</taxon>
        <taxon>Oceanospirillales</taxon>
        <taxon>Oceanospirillaceae</taxon>
        <taxon>Amphritea</taxon>
    </lineage>
</organism>
<accession>A0A1H9J0Y0</accession>
<gene>
    <name evidence="1" type="ORF">SAMN03080615_02800</name>
</gene>
<evidence type="ECO:0000313" key="2">
    <source>
        <dbReference type="Proteomes" id="UP000198749"/>
    </source>
</evidence>
<dbReference type="Proteomes" id="UP000198749">
    <property type="component" value="Unassembled WGS sequence"/>
</dbReference>